<keyword evidence="2" id="KW-1185">Reference proteome</keyword>
<dbReference type="PANTHER" id="PTHR10151">
    <property type="entry name" value="ECTONUCLEOTIDE PYROPHOSPHATASE/PHOSPHODIESTERASE"/>
    <property type="match status" value="1"/>
</dbReference>
<sequence length="442" mass="50746">MDGMRWQFIDSGYANTKNLNYLAQNGVKAKYIKAVVPSKTWPNHHSFLTGLYPESHGIVSNNFWDPVYQEKFVLDYDCSNYDPKFYNASEPIWLTLQKSGGRSGVYFWPGFAGYDEKPTFYEKPICYLNCNDVDPKKLPLMRNTTRSGWPPYIHCMVNHSEPAQTRIDKVIGWLKSKDPPRFVALYFENPDSTGHNYGIFEEQYKMAMEEVDRDAVGYLINSLKNANLFDSVNLIFVSDHSMTNTSSSRQIFLDKFINPDDFQLVEGGAVGHIWAAEDKIDQIYWNLTERGHPHMTVYKRENIPDSYHWKNNRRIPPIFVDPEVGWIVKKTSFGPRQGNWTVGDHGWPPTKSESYSVFFAHGPAFRKGFEMHSFNTVDLYPLMCKLLGINPLSNNGSLENVEMMLKAELITKGDASLTLKLQTKVLLAILSVTFFILNEPHA</sequence>
<name>A0AAD9Q2Y5_ACRCE</name>
<dbReference type="CDD" id="cd16018">
    <property type="entry name" value="Enpp"/>
    <property type="match status" value="1"/>
</dbReference>
<dbReference type="InterPro" id="IPR002591">
    <property type="entry name" value="Phosphodiest/P_Trfase"/>
</dbReference>
<dbReference type="EMBL" id="JARQWQ010000074">
    <property type="protein sequence ID" value="KAK2553778.1"/>
    <property type="molecule type" value="Genomic_DNA"/>
</dbReference>
<dbReference type="Pfam" id="PF01663">
    <property type="entry name" value="Phosphodiest"/>
    <property type="match status" value="1"/>
</dbReference>
<evidence type="ECO:0000313" key="2">
    <source>
        <dbReference type="Proteomes" id="UP001249851"/>
    </source>
</evidence>
<organism evidence="1 2">
    <name type="scientific">Acropora cervicornis</name>
    <name type="common">Staghorn coral</name>
    <dbReference type="NCBI Taxonomy" id="6130"/>
    <lineage>
        <taxon>Eukaryota</taxon>
        <taxon>Metazoa</taxon>
        <taxon>Cnidaria</taxon>
        <taxon>Anthozoa</taxon>
        <taxon>Hexacorallia</taxon>
        <taxon>Scleractinia</taxon>
        <taxon>Astrocoeniina</taxon>
        <taxon>Acroporidae</taxon>
        <taxon>Acropora</taxon>
    </lineage>
</organism>
<protein>
    <submittedName>
        <fullName evidence="1">Ectonucleotide pyrophosphatase/phosphodiesterase family member 5</fullName>
    </submittedName>
</protein>
<dbReference type="AlphaFoldDB" id="A0AAD9Q2Y5"/>
<dbReference type="InterPro" id="IPR017850">
    <property type="entry name" value="Alkaline_phosphatase_core_sf"/>
</dbReference>
<dbReference type="Gene3D" id="3.30.1360.180">
    <property type="match status" value="1"/>
</dbReference>
<proteinExistence type="predicted"/>
<evidence type="ECO:0000313" key="1">
    <source>
        <dbReference type="EMBL" id="KAK2553778.1"/>
    </source>
</evidence>
<reference evidence="1" key="1">
    <citation type="journal article" date="2023" name="G3 (Bethesda)">
        <title>Whole genome assembly and annotation of the endangered Caribbean coral Acropora cervicornis.</title>
        <authorList>
            <person name="Selwyn J.D."/>
            <person name="Vollmer S.V."/>
        </authorList>
    </citation>
    <scope>NUCLEOTIDE SEQUENCE</scope>
    <source>
        <strain evidence="1">K2</strain>
    </source>
</reference>
<dbReference type="Proteomes" id="UP001249851">
    <property type="component" value="Unassembled WGS sequence"/>
</dbReference>
<accession>A0AAD9Q2Y5</accession>
<reference evidence="1" key="2">
    <citation type="journal article" date="2023" name="Science">
        <title>Genomic signatures of disease resistance in endangered staghorn corals.</title>
        <authorList>
            <person name="Vollmer S.V."/>
            <person name="Selwyn J.D."/>
            <person name="Despard B.A."/>
            <person name="Roesel C.L."/>
        </authorList>
    </citation>
    <scope>NUCLEOTIDE SEQUENCE</scope>
    <source>
        <strain evidence="1">K2</strain>
    </source>
</reference>
<gene>
    <name evidence="1" type="ORF">P5673_024757</name>
</gene>
<dbReference type="PANTHER" id="PTHR10151:SF120">
    <property type="entry name" value="BIS(5'-ADENOSYL)-TRIPHOSPHATASE"/>
    <property type="match status" value="1"/>
</dbReference>
<dbReference type="GO" id="GO:0016787">
    <property type="term" value="F:hydrolase activity"/>
    <property type="evidence" value="ECO:0007669"/>
    <property type="project" value="UniProtKB-ARBA"/>
</dbReference>
<dbReference type="Gene3D" id="3.40.720.10">
    <property type="entry name" value="Alkaline Phosphatase, subunit A"/>
    <property type="match status" value="1"/>
</dbReference>
<comment type="caution">
    <text evidence="1">The sequence shown here is derived from an EMBL/GenBank/DDBJ whole genome shotgun (WGS) entry which is preliminary data.</text>
</comment>
<dbReference type="SUPFAM" id="SSF53649">
    <property type="entry name" value="Alkaline phosphatase-like"/>
    <property type="match status" value="1"/>
</dbReference>